<dbReference type="Proteomes" id="UP000030988">
    <property type="component" value="Unassembled WGS sequence"/>
</dbReference>
<comment type="caution">
    <text evidence="10">The sequence shown here is derived from an EMBL/GenBank/DDBJ whole genome shotgun (WGS) entry which is preliminary data.</text>
</comment>
<protein>
    <recommendedName>
        <fullName evidence="8">Ribonuclease VapC</fullName>
        <shortName evidence="8">RNase VapC</shortName>
        <ecNumber evidence="8">3.1.-.-</ecNumber>
    </recommendedName>
    <alternativeName>
        <fullName evidence="8">Toxin VapC</fullName>
    </alternativeName>
</protein>
<dbReference type="STRING" id="1572751.PK98_01230"/>
<accession>A0A0B2BUU3</accession>
<dbReference type="GO" id="GO:0090729">
    <property type="term" value="F:toxin activity"/>
    <property type="evidence" value="ECO:0007669"/>
    <property type="project" value="UniProtKB-KW"/>
</dbReference>
<evidence type="ECO:0000256" key="7">
    <source>
        <dbReference type="ARBA" id="ARBA00038093"/>
    </source>
</evidence>
<dbReference type="SUPFAM" id="SSF88723">
    <property type="entry name" value="PIN domain-like"/>
    <property type="match status" value="1"/>
</dbReference>
<evidence type="ECO:0000256" key="2">
    <source>
        <dbReference type="ARBA" id="ARBA00022649"/>
    </source>
</evidence>
<comment type="cofactor">
    <cofactor evidence="1 8">
        <name>Mg(2+)</name>
        <dbReference type="ChEBI" id="CHEBI:18420"/>
    </cofactor>
</comment>
<dbReference type="GO" id="GO:0004540">
    <property type="term" value="F:RNA nuclease activity"/>
    <property type="evidence" value="ECO:0007669"/>
    <property type="project" value="InterPro"/>
</dbReference>
<dbReference type="PANTHER" id="PTHR33653">
    <property type="entry name" value="RIBONUCLEASE VAPC2"/>
    <property type="match status" value="1"/>
</dbReference>
<reference evidence="10 11" key="1">
    <citation type="submission" date="2014-11" db="EMBL/GenBank/DDBJ databases">
        <title>Draft genome sequence of Kirrobacter mercurialis.</title>
        <authorList>
            <person name="Coil D.A."/>
            <person name="Eisen J.A."/>
        </authorList>
    </citation>
    <scope>NUCLEOTIDE SEQUENCE [LARGE SCALE GENOMIC DNA]</scope>
    <source>
        <strain evidence="10 11">Coronado</strain>
    </source>
</reference>
<keyword evidence="8" id="KW-0800">Toxin</keyword>
<dbReference type="Pfam" id="PF01850">
    <property type="entry name" value="PIN"/>
    <property type="match status" value="1"/>
</dbReference>
<feature type="binding site" evidence="8">
    <location>
        <position position="92"/>
    </location>
    <ligand>
        <name>Mg(2+)</name>
        <dbReference type="ChEBI" id="CHEBI:18420"/>
    </ligand>
</feature>
<keyword evidence="4 8" id="KW-0479">Metal-binding</keyword>
<gene>
    <name evidence="8" type="primary">vapC</name>
    <name evidence="10" type="ORF">PK98_01230</name>
</gene>
<keyword evidence="5 8" id="KW-0378">Hydrolase</keyword>
<dbReference type="OrthoDB" id="286092at2"/>
<evidence type="ECO:0000313" key="10">
    <source>
        <dbReference type="EMBL" id="KHL25373.1"/>
    </source>
</evidence>
<dbReference type="RefSeq" id="WP_039093674.1">
    <property type="nucleotide sequence ID" value="NZ_JTDN01000001.1"/>
</dbReference>
<evidence type="ECO:0000256" key="6">
    <source>
        <dbReference type="ARBA" id="ARBA00022842"/>
    </source>
</evidence>
<evidence type="ECO:0000256" key="8">
    <source>
        <dbReference type="HAMAP-Rule" id="MF_00265"/>
    </source>
</evidence>
<keyword evidence="2 8" id="KW-1277">Toxin-antitoxin system</keyword>
<dbReference type="PANTHER" id="PTHR33653:SF1">
    <property type="entry name" value="RIBONUCLEASE VAPC2"/>
    <property type="match status" value="1"/>
</dbReference>
<dbReference type="InterPro" id="IPR050556">
    <property type="entry name" value="Type_II_TA_system_RNase"/>
</dbReference>
<keyword evidence="11" id="KW-1185">Reference proteome</keyword>
<sequence length="128" mass="13421">MSVVLDASALIAMLKGERGAAKVAAGIAGARVSSVNYAEVVSHFVHAGMPERQVDAMLDPLPLTLVPADKALAQIAGRMRAATAEAGLSLGDRFCLALARRDGLPAWTSDQSWRKIADAVEVKVVAIR</sequence>
<comment type="function">
    <text evidence="8">Toxic component of a toxin-antitoxin (TA) system. An RNase.</text>
</comment>
<keyword evidence="6 8" id="KW-0460">Magnesium</keyword>
<dbReference type="EMBL" id="JTDN01000001">
    <property type="protein sequence ID" value="KHL25373.1"/>
    <property type="molecule type" value="Genomic_DNA"/>
</dbReference>
<evidence type="ECO:0000313" key="11">
    <source>
        <dbReference type="Proteomes" id="UP000030988"/>
    </source>
</evidence>
<dbReference type="InterPro" id="IPR002716">
    <property type="entry name" value="PIN_dom"/>
</dbReference>
<dbReference type="Gene3D" id="3.40.50.1010">
    <property type="entry name" value="5'-nuclease"/>
    <property type="match status" value="1"/>
</dbReference>
<feature type="domain" description="PIN" evidence="9">
    <location>
        <begin position="3"/>
        <end position="117"/>
    </location>
</feature>
<keyword evidence="3 8" id="KW-0540">Nuclease</keyword>
<comment type="similarity">
    <text evidence="7 8">Belongs to the PINc/VapC protein family.</text>
</comment>
<proteinExistence type="inferred from homology"/>
<dbReference type="EC" id="3.1.-.-" evidence="8"/>
<dbReference type="AlphaFoldDB" id="A0A0B2BUU3"/>
<evidence type="ECO:0000259" key="9">
    <source>
        <dbReference type="Pfam" id="PF01850"/>
    </source>
</evidence>
<organism evidence="10 11">
    <name type="scientific">Croceibacterium mercuriale</name>
    <dbReference type="NCBI Taxonomy" id="1572751"/>
    <lineage>
        <taxon>Bacteria</taxon>
        <taxon>Pseudomonadati</taxon>
        <taxon>Pseudomonadota</taxon>
        <taxon>Alphaproteobacteria</taxon>
        <taxon>Sphingomonadales</taxon>
        <taxon>Erythrobacteraceae</taxon>
        <taxon>Croceibacterium</taxon>
    </lineage>
</organism>
<dbReference type="InterPro" id="IPR022907">
    <property type="entry name" value="VapC_family"/>
</dbReference>
<evidence type="ECO:0000256" key="4">
    <source>
        <dbReference type="ARBA" id="ARBA00022723"/>
    </source>
</evidence>
<evidence type="ECO:0000256" key="1">
    <source>
        <dbReference type="ARBA" id="ARBA00001946"/>
    </source>
</evidence>
<dbReference type="HAMAP" id="MF_00265">
    <property type="entry name" value="VapC_Nob1"/>
    <property type="match status" value="1"/>
</dbReference>
<dbReference type="GO" id="GO:0000287">
    <property type="term" value="F:magnesium ion binding"/>
    <property type="evidence" value="ECO:0007669"/>
    <property type="project" value="UniProtKB-UniRule"/>
</dbReference>
<feature type="binding site" evidence="8">
    <location>
        <position position="6"/>
    </location>
    <ligand>
        <name>Mg(2+)</name>
        <dbReference type="ChEBI" id="CHEBI:18420"/>
    </ligand>
</feature>
<evidence type="ECO:0000256" key="3">
    <source>
        <dbReference type="ARBA" id="ARBA00022722"/>
    </source>
</evidence>
<dbReference type="GO" id="GO:0016787">
    <property type="term" value="F:hydrolase activity"/>
    <property type="evidence" value="ECO:0007669"/>
    <property type="project" value="UniProtKB-KW"/>
</dbReference>
<dbReference type="InterPro" id="IPR029060">
    <property type="entry name" value="PIN-like_dom_sf"/>
</dbReference>
<dbReference type="CDD" id="cd18682">
    <property type="entry name" value="PIN_VapC-like"/>
    <property type="match status" value="1"/>
</dbReference>
<evidence type="ECO:0000256" key="5">
    <source>
        <dbReference type="ARBA" id="ARBA00022801"/>
    </source>
</evidence>
<name>A0A0B2BUU3_9SPHN</name>